<keyword evidence="1" id="KW-0479">Metal-binding</keyword>
<dbReference type="PANTHER" id="PTHR46594">
    <property type="entry name" value="P-TYPE CATION-TRANSPORTING ATPASE"/>
    <property type="match status" value="1"/>
</dbReference>
<feature type="transmembrane region" description="Helical" evidence="2">
    <location>
        <begin position="208"/>
        <end position="230"/>
    </location>
</feature>
<sequence>MVKYGKTIEGNFEPRSFEENWTWLLQLASSVGQQRMVQSSSEDDRRETLPLLQSTWPDWDGNGVVDELIDQQVIISTTDDTRFDAALVDSPQRAKIDFLVKVMNNYVDRKSVEEWRTVELTATKWSCPTPTHEFHLIMVQRLGICTTAAYVYSVCGFLYGAVTGSPAMTYFETSAMLFSFVLLGKYLESLTKGKTSEAIGKLLELAPTTAILLTVDSSIVLITYMLFLIMKATHLLYNK</sequence>
<feature type="transmembrane region" description="Helical" evidence="2">
    <location>
        <begin position="142"/>
        <end position="162"/>
    </location>
</feature>
<dbReference type="EMBL" id="OZ019898">
    <property type="protein sequence ID" value="CAK9228420.1"/>
    <property type="molecule type" value="Genomic_DNA"/>
</dbReference>
<evidence type="ECO:0000256" key="2">
    <source>
        <dbReference type="SAM" id="Phobius"/>
    </source>
</evidence>
<gene>
    <name evidence="3" type="ORF">CSSPTR1EN2_LOCUS19060</name>
</gene>
<keyword evidence="4" id="KW-1185">Reference proteome</keyword>
<evidence type="ECO:0000313" key="4">
    <source>
        <dbReference type="Proteomes" id="UP001497512"/>
    </source>
</evidence>
<protein>
    <submittedName>
        <fullName evidence="3">Uncharacterized protein</fullName>
    </submittedName>
</protein>
<keyword evidence="2" id="KW-0472">Membrane</keyword>
<keyword evidence="2" id="KW-0812">Transmembrane</keyword>
<reference evidence="3" key="1">
    <citation type="submission" date="2024-02" db="EMBL/GenBank/DDBJ databases">
        <authorList>
            <consortium name="ELIXIR-Norway"/>
            <consortium name="Elixir Norway"/>
        </authorList>
    </citation>
    <scope>NUCLEOTIDE SEQUENCE</scope>
</reference>
<evidence type="ECO:0000313" key="3">
    <source>
        <dbReference type="EMBL" id="CAK9228420.1"/>
    </source>
</evidence>
<dbReference type="Proteomes" id="UP001497512">
    <property type="component" value="Chromosome 6"/>
</dbReference>
<organism evidence="3 4">
    <name type="scientific">Sphagnum troendelagicum</name>
    <dbReference type="NCBI Taxonomy" id="128251"/>
    <lineage>
        <taxon>Eukaryota</taxon>
        <taxon>Viridiplantae</taxon>
        <taxon>Streptophyta</taxon>
        <taxon>Embryophyta</taxon>
        <taxon>Bryophyta</taxon>
        <taxon>Sphagnophytina</taxon>
        <taxon>Sphagnopsida</taxon>
        <taxon>Sphagnales</taxon>
        <taxon>Sphagnaceae</taxon>
        <taxon>Sphagnum</taxon>
    </lineage>
</organism>
<accession>A0ABP0UR79</accession>
<dbReference type="PANTHER" id="PTHR46594:SF6">
    <property type="entry name" value="COPPER-TRANSPORTING ATPASE RAN1"/>
    <property type="match status" value="1"/>
</dbReference>
<keyword evidence="2" id="KW-1133">Transmembrane helix</keyword>
<proteinExistence type="predicted"/>
<evidence type="ECO:0000256" key="1">
    <source>
        <dbReference type="ARBA" id="ARBA00022723"/>
    </source>
</evidence>
<name>A0ABP0UR79_9BRYO</name>